<dbReference type="Proteomes" id="UP001156641">
    <property type="component" value="Unassembled WGS sequence"/>
</dbReference>
<gene>
    <name evidence="1" type="ORF">GCM10010909_00860</name>
</gene>
<comment type="caution">
    <text evidence="1">The sequence shown here is derived from an EMBL/GenBank/DDBJ whole genome shotgun (WGS) entry which is preliminary data.</text>
</comment>
<name>A0ABQ6A1D6_9PROT</name>
<reference evidence="2" key="1">
    <citation type="journal article" date="2019" name="Int. J. Syst. Evol. Microbiol.">
        <title>The Global Catalogue of Microorganisms (GCM) 10K type strain sequencing project: providing services to taxonomists for standard genome sequencing and annotation.</title>
        <authorList>
            <consortium name="The Broad Institute Genomics Platform"/>
            <consortium name="The Broad Institute Genome Sequencing Center for Infectious Disease"/>
            <person name="Wu L."/>
            <person name="Ma J."/>
        </authorList>
    </citation>
    <scope>NUCLEOTIDE SEQUENCE [LARGE SCALE GENOMIC DNA]</scope>
    <source>
        <strain evidence="2">NBRC 112502</strain>
    </source>
</reference>
<protein>
    <submittedName>
        <fullName evidence="1">Uncharacterized protein</fullName>
    </submittedName>
</protein>
<evidence type="ECO:0000313" key="2">
    <source>
        <dbReference type="Proteomes" id="UP001156641"/>
    </source>
</evidence>
<dbReference type="EMBL" id="BSOS01000003">
    <property type="protein sequence ID" value="GLR65408.1"/>
    <property type="molecule type" value="Genomic_DNA"/>
</dbReference>
<keyword evidence="2" id="KW-1185">Reference proteome</keyword>
<sequence>MELWASSLRDVKGRIRPLFTQSRVAASAGDFLDTLLGNEPRKTGWMRAKGAGDAGPWRSVALSRALASSAGGGENDAGTATSAGITTSSAAKTGFWSHQRPKHLLTGLMRCGVCGGGYSKISATLFGCAAARA</sequence>
<accession>A0ABQ6A1D6</accession>
<organism evidence="1 2">
    <name type="scientific">Acidocella aquatica</name>
    <dbReference type="NCBI Taxonomy" id="1922313"/>
    <lineage>
        <taxon>Bacteria</taxon>
        <taxon>Pseudomonadati</taxon>
        <taxon>Pseudomonadota</taxon>
        <taxon>Alphaproteobacteria</taxon>
        <taxon>Acetobacterales</taxon>
        <taxon>Acidocellaceae</taxon>
        <taxon>Acidocella</taxon>
    </lineage>
</organism>
<proteinExistence type="predicted"/>
<evidence type="ECO:0000313" key="1">
    <source>
        <dbReference type="EMBL" id="GLR65408.1"/>
    </source>
</evidence>